<dbReference type="EMBL" id="BTSX01000002">
    <property type="protein sequence ID" value="GMS82634.1"/>
    <property type="molecule type" value="Genomic_DNA"/>
</dbReference>
<keyword evidence="2" id="KW-1185">Reference proteome</keyword>
<name>A0AAV5SMR7_9BILA</name>
<reference evidence="1" key="1">
    <citation type="submission" date="2023-10" db="EMBL/GenBank/DDBJ databases">
        <title>Genome assembly of Pristionchus species.</title>
        <authorList>
            <person name="Yoshida K."/>
            <person name="Sommer R.J."/>
        </authorList>
    </citation>
    <scope>NUCLEOTIDE SEQUENCE</scope>
    <source>
        <strain evidence="1">RS0144</strain>
    </source>
</reference>
<organism evidence="1 2">
    <name type="scientific">Pristionchus entomophagus</name>
    <dbReference type="NCBI Taxonomy" id="358040"/>
    <lineage>
        <taxon>Eukaryota</taxon>
        <taxon>Metazoa</taxon>
        <taxon>Ecdysozoa</taxon>
        <taxon>Nematoda</taxon>
        <taxon>Chromadorea</taxon>
        <taxon>Rhabditida</taxon>
        <taxon>Rhabditina</taxon>
        <taxon>Diplogasteromorpha</taxon>
        <taxon>Diplogasteroidea</taxon>
        <taxon>Neodiplogasteridae</taxon>
        <taxon>Pristionchus</taxon>
    </lineage>
</organism>
<comment type="caution">
    <text evidence="1">The sequence shown here is derived from an EMBL/GenBank/DDBJ whole genome shotgun (WGS) entry which is preliminary data.</text>
</comment>
<evidence type="ECO:0000313" key="1">
    <source>
        <dbReference type="EMBL" id="GMS82634.1"/>
    </source>
</evidence>
<feature type="non-terminal residue" evidence="1">
    <location>
        <position position="102"/>
    </location>
</feature>
<dbReference type="AlphaFoldDB" id="A0AAV5SMR7"/>
<proteinExistence type="predicted"/>
<dbReference type="Proteomes" id="UP001432027">
    <property type="component" value="Unassembled WGS sequence"/>
</dbReference>
<gene>
    <name evidence="1" type="ORF">PENTCL1PPCAC_4809</name>
</gene>
<sequence>MHSELRDRFKWWDIDEILNCFDRSDAPFSVIDQAKEAMRLLMRLLAMDYAQYLKIGHKASVNLEERFKRAGRAMHKIQLDVPLRDPPSRTNCFSSYCSSLST</sequence>
<protein>
    <submittedName>
        <fullName evidence="1">Uncharacterized protein</fullName>
    </submittedName>
</protein>
<accession>A0AAV5SMR7</accession>
<evidence type="ECO:0000313" key="2">
    <source>
        <dbReference type="Proteomes" id="UP001432027"/>
    </source>
</evidence>